<feature type="transmembrane region" description="Helical" evidence="2">
    <location>
        <begin position="279"/>
        <end position="305"/>
    </location>
</feature>
<evidence type="ECO:0000313" key="4">
    <source>
        <dbReference type="Proteomes" id="UP001153292"/>
    </source>
</evidence>
<keyword evidence="2" id="KW-1133">Transmembrane helix</keyword>
<dbReference type="Proteomes" id="UP001153292">
    <property type="component" value="Chromosome 2"/>
</dbReference>
<feature type="region of interest" description="Disordered" evidence="1">
    <location>
        <begin position="355"/>
        <end position="376"/>
    </location>
</feature>
<gene>
    <name evidence="3" type="ORF">CHILSU_LOCUS4765</name>
</gene>
<reference evidence="3" key="1">
    <citation type="submission" date="2021-12" db="EMBL/GenBank/DDBJ databases">
        <authorList>
            <person name="King R."/>
        </authorList>
    </citation>
    <scope>NUCLEOTIDE SEQUENCE</scope>
</reference>
<feature type="region of interest" description="Disordered" evidence="1">
    <location>
        <begin position="176"/>
        <end position="197"/>
    </location>
</feature>
<sequence length="650" mass="72750">MNSISVPTSYALKMAKPHRDMGCATNNTEKTSNKKRYSHPSVSNVAKVSLVLFVVFSVNISECKENKTNSHEAETLKQDIAKRMRVIESVTGRFFSDVYENGTFRTGNLLWDNILNKCTGRMSVGCLQKNVYSYLDDSLKYNGDIYLGHGVCFKKNNVDVSKYSKEANIIYLSGSHDKSSEGRYLDEENEIDDEEEPESPFEEVTDALYDKGIKFLVTHDMKLTLPEFFFEGATLKVSPRALTKTGALVHIDLEPRADTSVGQGRLFFHKIKKYVRKKLLTAAIAIILVIKLIALKLVFVLPLIMGVTTAKKMFLKFLLFLFPALSHIFKLCSWYHQNYHTTKYHHHHHLITHHHKPQHSYGHPSSSVVVRPHAEGPPPSFDHYPQDWELSGPGLGNEYVASGISGIHRNAIANFKPDINDANDINAWGLAMPPGHSQNVGEYASTNNVPQVAPPNTGQRINLANSGRPIGPANPYRNKKNHLQKDALQLEKEALIRAASLAARAPPSPVRDEILRVSAAKLTETNRVKTETELVKQQQQILAAQDPETVAAEKFYGALLDRVDKILTSIGAGDPGCRDRAVCALYRDPFRHAPYSNLVSNELSKDSSELLPPADSKMALLYYNYVQAARDGQEHKDCIALYPHCNVEFK</sequence>
<proteinExistence type="predicted"/>
<name>A0ABN8EDS9_CHISP</name>
<evidence type="ECO:0000313" key="3">
    <source>
        <dbReference type="EMBL" id="CAH0683915.1"/>
    </source>
</evidence>
<organism evidence="3 4">
    <name type="scientific">Chilo suppressalis</name>
    <name type="common">Asiatic rice borer moth</name>
    <dbReference type="NCBI Taxonomy" id="168631"/>
    <lineage>
        <taxon>Eukaryota</taxon>
        <taxon>Metazoa</taxon>
        <taxon>Ecdysozoa</taxon>
        <taxon>Arthropoda</taxon>
        <taxon>Hexapoda</taxon>
        <taxon>Insecta</taxon>
        <taxon>Pterygota</taxon>
        <taxon>Neoptera</taxon>
        <taxon>Endopterygota</taxon>
        <taxon>Lepidoptera</taxon>
        <taxon>Glossata</taxon>
        <taxon>Ditrysia</taxon>
        <taxon>Pyraloidea</taxon>
        <taxon>Crambidae</taxon>
        <taxon>Crambinae</taxon>
        <taxon>Chilo</taxon>
    </lineage>
</organism>
<feature type="transmembrane region" description="Helical" evidence="2">
    <location>
        <begin position="317"/>
        <end position="335"/>
    </location>
</feature>
<dbReference type="InterPro" id="IPR006631">
    <property type="entry name" value="DM4_12"/>
</dbReference>
<feature type="compositionally biased region" description="Acidic residues" evidence="1">
    <location>
        <begin position="187"/>
        <end position="197"/>
    </location>
</feature>
<accession>A0ABN8EDS9</accession>
<keyword evidence="2" id="KW-0812">Transmembrane</keyword>
<dbReference type="Pfam" id="PF07898">
    <property type="entry name" value="DUF1676"/>
    <property type="match status" value="1"/>
</dbReference>
<dbReference type="EMBL" id="OU963895">
    <property type="protein sequence ID" value="CAH0683915.1"/>
    <property type="molecule type" value="Genomic_DNA"/>
</dbReference>
<dbReference type="PANTHER" id="PTHR21879:SF4">
    <property type="entry name" value="OSIRIS 17, ISOFORM C"/>
    <property type="match status" value="1"/>
</dbReference>
<evidence type="ECO:0000256" key="1">
    <source>
        <dbReference type="SAM" id="MobiDB-lite"/>
    </source>
</evidence>
<dbReference type="InterPro" id="IPR012464">
    <property type="entry name" value="DUF1676"/>
</dbReference>
<keyword evidence="4" id="KW-1185">Reference proteome</keyword>
<evidence type="ECO:0000256" key="2">
    <source>
        <dbReference type="SAM" id="Phobius"/>
    </source>
</evidence>
<dbReference type="Pfam" id="PF07841">
    <property type="entry name" value="DM4_12"/>
    <property type="match status" value="1"/>
</dbReference>
<keyword evidence="2" id="KW-0472">Membrane</keyword>
<feature type="compositionally biased region" description="Basic and acidic residues" evidence="1">
    <location>
        <begin position="176"/>
        <end position="186"/>
    </location>
</feature>
<protein>
    <submittedName>
        <fullName evidence="3">Uncharacterized protein</fullName>
    </submittedName>
</protein>
<dbReference type="PANTHER" id="PTHR21879">
    <property type="entry name" value="FI03362P-RELATED-RELATED"/>
    <property type="match status" value="1"/>
</dbReference>